<dbReference type="AlphaFoldDB" id="A0A0A7EBG4"/>
<dbReference type="EMBL" id="CP009888">
    <property type="protein sequence ID" value="AIY63838.1"/>
    <property type="molecule type" value="Genomic_DNA"/>
</dbReference>
<dbReference type="STRING" id="1348114.OM33_00635"/>
<gene>
    <name evidence="2" type="ORF">OM33_00635</name>
</gene>
<dbReference type="HOGENOM" id="CLU_1892618_0_0_6"/>
<sequence>MIMKKIYPIFFMLLVSLLASACSGTTLSNKMTEAERNNLEKIYSFDLSAETITFVVKSTGCTNKDDFELLYQAHQGHHEFALKRLKQDMCRAMPRAYPVSFKLPAEGISSDNLTVLNAIDENTPVKGIKRGR</sequence>
<keyword evidence="3" id="KW-1185">Reference proteome</keyword>
<feature type="chain" id="PRO_5002039005" description="Lipoprotein" evidence="1">
    <location>
        <begin position="22"/>
        <end position="132"/>
    </location>
</feature>
<protein>
    <recommendedName>
        <fullName evidence="4">Lipoprotein</fullName>
    </recommendedName>
</protein>
<dbReference type="PROSITE" id="PS51257">
    <property type="entry name" value="PROKAR_LIPOPROTEIN"/>
    <property type="match status" value="1"/>
</dbReference>
<name>A0A0A7EBG4_9GAMM</name>
<dbReference type="KEGG" id="pseo:OM33_00635"/>
<feature type="signal peptide" evidence="1">
    <location>
        <begin position="1"/>
        <end position="21"/>
    </location>
</feature>
<dbReference type="eggNOG" id="ENOG5033J20">
    <property type="taxonomic scope" value="Bacteria"/>
</dbReference>
<organism evidence="2 3">
    <name type="scientific">Pseudoalteromonas piratica</name>
    <dbReference type="NCBI Taxonomy" id="1348114"/>
    <lineage>
        <taxon>Bacteria</taxon>
        <taxon>Pseudomonadati</taxon>
        <taxon>Pseudomonadota</taxon>
        <taxon>Gammaproteobacteria</taxon>
        <taxon>Alteromonadales</taxon>
        <taxon>Pseudoalteromonadaceae</taxon>
        <taxon>Pseudoalteromonas</taxon>
    </lineage>
</organism>
<reference evidence="2 3" key="1">
    <citation type="submission" date="2014-11" db="EMBL/GenBank/DDBJ databases">
        <title>Complete Genome Sequence of Pseudoalteromonas sp. Strain OCN003 Isolated from Kaneohe Bay, Oahu, Hawaii.</title>
        <authorList>
            <person name="Beurmann S."/>
            <person name="Videau P."/>
            <person name="Ushijima B."/>
            <person name="Smith A.M."/>
            <person name="Aeby G.S."/>
            <person name="Callahan S.M."/>
            <person name="Belcaid M."/>
        </authorList>
    </citation>
    <scope>NUCLEOTIDE SEQUENCE [LARGE SCALE GENOMIC DNA]</scope>
    <source>
        <strain evidence="2 3">OCN003</strain>
    </source>
</reference>
<evidence type="ECO:0000313" key="3">
    <source>
        <dbReference type="Proteomes" id="UP000030341"/>
    </source>
</evidence>
<keyword evidence="1" id="KW-0732">Signal</keyword>
<dbReference type="Proteomes" id="UP000030341">
    <property type="component" value="Chromosome 1"/>
</dbReference>
<evidence type="ECO:0000256" key="1">
    <source>
        <dbReference type="SAM" id="SignalP"/>
    </source>
</evidence>
<accession>A0A0A7EBG4</accession>
<evidence type="ECO:0000313" key="2">
    <source>
        <dbReference type="EMBL" id="AIY63838.1"/>
    </source>
</evidence>
<evidence type="ECO:0008006" key="4">
    <source>
        <dbReference type="Google" id="ProtNLM"/>
    </source>
</evidence>
<proteinExistence type="predicted"/>
<dbReference type="OrthoDB" id="5895265at2"/>